<dbReference type="InterPro" id="IPR000700">
    <property type="entry name" value="PAS-assoc_C"/>
</dbReference>
<organism evidence="9 10">
    <name type="scientific">Arcicella gelida</name>
    <dbReference type="NCBI Taxonomy" id="2984195"/>
    <lineage>
        <taxon>Bacteria</taxon>
        <taxon>Pseudomonadati</taxon>
        <taxon>Bacteroidota</taxon>
        <taxon>Cytophagia</taxon>
        <taxon>Cytophagales</taxon>
        <taxon>Flectobacillaceae</taxon>
        <taxon>Arcicella</taxon>
    </lineage>
</organism>
<gene>
    <name evidence="9" type="ORF">VB776_17905</name>
</gene>
<feature type="domain" description="PAS" evidence="7">
    <location>
        <begin position="159"/>
        <end position="199"/>
    </location>
</feature>
<dbReference type="Gene3D" id="3.30.565.10">
    <property type="entry name" value="Histidine kinase-like ATPase, C-terminal domain"/>
    <property type="match status" value="1"/>
</dbReference>
<dbReference type="InterPro" id="IPR036097">
    <property type="entry name" value="HisK_dim/P_sf"/>
</dbReference>
<dbReference type="InterPro" id="IPR036890">
    <property type="entry name" value="HATPase_C_sf"/>
</dbReference>
<dbReference type="Proteomes" id="UP001303899">
    <property type="component" value="Unassembled WGS sequence"/>
</dbReference>
<evidence type="ECO:0000259" key="6">
    <source>
        <dbReference type="PROSITE" id="PS50109"/>
    </source>
</evidence>
<dbReference type="InterPro" id="IPR005467">
    <property type="entry name" value="His_kinase_dom"/>
</dbReference>
<name>A0ABU5S8S0_9BACT</name>
<dbReference type="EC" id="2.7.13.3" evidence="2"/>
<keyword evidence="10" id="KW-1185">Reference proteome</keyword>
<dbReference type="PANTHER" id="PTHR43304:SF1">
    <property type="entry name" value="PAC DOMAIN-CONTAINING PROTEIN"/>
    <property type="match status" value="1"/>
</dbReference>
<feature type="domain" description="PAS" evidence="7">
    <location>
        <begin position="264"/>
        <end position="334"/>
    </location>
</feature>
<evidence type="ECO:0000256" key="1">
    <source>
        <dbReference type="ARBA" id="ARBA00000085"/>
    </source>
</evidence>
<dbReference type="InterPro" id="IPR001610">
    <property type="entry name" value="PAC"/>
</dbReference>
<dbReference type="InterPro" id="IPR013655">
    <property type="entry name" value="PAS_fold_3"/>
</dbReference>
<dbReference type="CDD" id="cd00130">
    <property type="entry name" value="PAS"/>
    <property type="match status" value="3"/>
</dbReference>
<comment type="caution">
    <text evidence="9">The sequence shown here is derived from an EMBL/GenBank/DDBJ whole genome shotgun (WGS) entry which is preliminary data.</text>
</comment>
<dbReference type="Pfam" id="PF08447">
    <property type="entry name" value="PAS_3"/>
    <property type="match status" value="1"/>
</dbReference>
<dbReference type="NCBIfam" id="TIGR00229">
    <property type="entry name" value="sensory_box"/>
    <property type="match status" value="1"/>
</dbReference>
<dbReference type="SUPFAM" id="SSF55874">
    <property type="entry name" value="ATPase domain of HSP90 chaperone/DNA topoisomerase II/histidine kinase"/>
    <property type="match status" value="1"/>
</dbReference>
<dbReference type="Pfam" id="PF13426">
    <property type="entry name" value="PAS_9"/>
    <property type="match status" value="2"/>
</dbReference>
<dbReference type="SMART" id="SM00388">
    <property type="entry name" value="HisKA"/>
    <property type="match status" value="1"/>
</dbReference>
<comment type="catalytic activity">
    <reaction evidence="1">
        <text>ATP + protein L-histidine = ADP + protein N-phospho-L-histidine.</text>
        <dbReference type="EC" id="2.7.13.3"/>
    </reaction>
</comment>
<dbReference type="SUPFAM" id="SSF47384">
    <property type="entry name" value="Homodimeric domain of signal transducing histidine kinase"/>
    <property type="match status" value="1"/>
</dbReference>
<feature type="domain" description="PAS" evidence="7">
    <location>
        <begin position="413"/>
        <end position="458"/>
    </location>
</feature>
<proteinExistence type="predicted"/>
<dbReference type="InterPro" id="IPR000014">
    <property type="entry name" value="PAS"/>
</dbReference>
<dbReference type="PROSITE" id="PS50109">
    <property type="entry name" value="HIS_KIN"/>
    <property type="match status" value="1"/>
</dbReference>
<evidence type="ECO:0000256" key="2">
    <source>
        <dbReference type="ARBA" id="ARBA00012438"/>
    </source>
</evidence>
<dbReference type="RefSeq" id="WP_323698247.1">
    <property type="nucleotide sequence ID" value="NZ_JAYGIL010000025.1"/>
</dbReference>
<dbReference type="SMART" id="SM00086">
    <property type="entry name" value="PAC"/>
    <property type="match status" value="7"/>
</dbReference>
<dbReference type="SMART" id="SM00091">
    <property type="entry name" value="PAS"/>
    <property type="match status" value="4"/>
</dbReference>
<dbReference type="InterPro" id="IPR003661">
    <property type="entry name" value="HisK_dim/P_dom"/>
</dbReference>
<evidence type="ECO:0000256" key="4">
    <source>
        <dbReference type="ARBA" id="ARBA00022679"/>
    </source>
</evidence>
<keyword evidence="5" id="KW-0418">Kinase</keyword>
<dbReference type="PRINTS" id="PR00344">
    <property type="entry name" value="BCTRLSENSOR"/>
</dbReference>
<dbReference type="Pfam" id="PF02518">
    <property type="entry name" value="HATPase_c"/>
    <property type="match status" value="1"/>
</dbReference>
<dbReference type="CDD" id="cd00075">
    <property type="entry name" value="HATPase"/>
    <property type="match status" value="1"/>
</dbReference>
<protein>
    <recommendedName>
        <fullName evidence="2">histidine kinase</fullName>
        <ecNumber evidence="2">2.7.13.3</ecNumber>
    </recommendedName>
</protein>
<evidence type="ECO:0000256" key="5">
    <source>
        <dbReference type="ARBA" id="ARBA00022777"/>
    </source>
</evidence>
<reference evidence="9 10" key="1">
    <citation type="submission" date="2023-12" db="EMBL/GenBank/DDBJ databases">
        <title>Novel species of the genus Arcicella isolated from rivers.</title>
        <authorList>
            <person name="Lu H."/>
        </authorList>
    </citation>
    <scope>NUCLEOTIDE SEQUENCE [LARGE SCALE GENOMIC DNA]</scope>
    <source>
        <strain evidence="9 10">DC2W</strain>
    </source>
</reference>
<dbReference type="SUPFAM" id="SSF55785">
    <property type="entry name" value="PYP-like sensor domain (PAS domain)"/>
    <property type="match status" value="7"/>
</dbReference>
<dbReference type="Pfam" id="PF00512">
    <property type="entry name" value="HisKA"/>
    <property type="match status" value="1"/>
</dbReference>
<dbReference type="PROSITE" id="PS50113">
    <property type="entry name" value="PAC"/>
    <property type="match status" value="2"/>
</dbReference>
<dbReference type="EMBL" id="JAYGIL010000025">
    <property type="protein sequence ID" value="MEA5404814.1"/>
    <property type="molecule type" value="Genomic_DNA"/>
</dbReference>
<feature type="domain" description="PAC" evidence="8">
    <location>
        <begin position="846"/>
        <end position="897"/>
    </location>
</feature>
<dbReference type="PROSITE" id="PS50112">
    <property type="entry name" value="PAS"/>
    <property type="match status" value="3"/>
</dbReference>
<evidence type="ECO:0000313" key="10">
    <source>
        <dbReference type="Proteomes" id="UP001303899"/>
    </source>
</evidence>
<dbReference type="CDD" id="cd00082">
    <property type="entry name" value="HisKA"/>
    <property type="match status" value="1"/>
</dbReference>
<feature type="domain" description="PAC" evidence="8">
    <location>
        <begin position="592"/>
        <end position="642"/>
    </location>
</feature>
<evidence type="ECO:0000259" key="7">
    <source>
        <dbReference type="PROSITE" id="PS50112"/>
    </source>
</evidence>
<dbReference type="SMART" id="SM00387">
    <property type="entry name" value="HATPase_c"/>
    <property type="match status" value="1"/>
</dbReference>
<dbReference type="InterPro" id="IPR035965">
    <property type="entry name" value="PAS-like_dom_sf"/>
</dbReference>
<evidence type="ECO:0000256" key="3">
    <source>
        <dbReference type="ARBA" id="ARBA00022553"/>
    </source>
</evidence>
<accession>A0ABU5S8S0</accession>
<sequence>MENYLRSKLTEVIKVDSSVFDFIQQFALDGLWFWDFKNTSSCWVNPKLASILGYNTSEEIEVLQKNWPDIFQEKDLTVLVATSQNNNSPQNTVVSYFHKDGSMISMDCSIRLIYDSEQKLDTVLGANILHKAIQNSNNAIEKFHTSIGESTINSDFLYVVKTNISGNYTYINNYFYKIFGFTEGEMLGTNALLSIIKEDHAACQETVAKCFMNPLKPHKVILRKKNKQQEIVTNQWEFTGLPDKNGSTFEILCVGYNVSEKVKTENDLSILVSNMTDLLISVDYHGIVTFVSPNVTELYLYELDEIVGKPYIDFVHDEDIETAVEAIRKTIATGIPFTNLEIRIKKKEGDFYWTNINSSINPINQETILVINDITAKMVSLHELKQAKELLQEISEVSNVGGWEFFPETKYFFWSDISRKIFGLSREYIPSLENIQKYLKPKSKKTFQNAIKKAIQKNIPSDLELEITAENQQEIWLKSIVKANFNNGVCTRVYGTFQDINQLKKAEIDREKSTKLLKHLAKQVPGILYQFQLTDDGRYFFSYLSRQLMNTPEMDSLSPEEKTKTLLKFIHPDDYQMVINKIFKSSQSLTLKDIEFRVNLPLKKERWLKAISTPERLKDSVIWHGYMSDITDRKHVEQELRRTKDFLQETTQVARIGGWEADIDAQTAHWSKVTREIYEVDEKYVTIDINDGLNYYKEGQSRETIIKAFTECIQNEIPFNVEVQLVTAKNREIWVQVIGKADFSIPNKKRVYGTLQDITDTKLAEFQLTRTKDLLEETNRVARIGGWSVDIPSYHVYWSNMIKEIVQVPHDIEPSIALGLSLYKEGYSRNLITESFKNCIEFGTPFDVELQVVNTKNEDIWVKIIGKAEIEEGKIKRVYGIFQDINQAKIAEENAKNLHQLEILLTKEKQLNLLKSRFISLTSHEFRTPLTGILGSAELLDLYNNKVENEQVKNKMQEHISHITSQVDRLTGIVADVLTLEKTAEGKTVVKLKAVKIKVFLQKITDELSINLRDNRKLKLILPEDEKEVFTDESLLIHILNNLISNAFKYSRGNKLSPEIQLFYLDDHFTIIVKDYGLGIPMKDQEHLFETFFRAGNVVSTEGTGLGLSIAKEFTEKLGGQISFESKEGKGSTFTLKLPY</sequence>
<dbReference type="InterPro" id="IPR052162">
    <property type="entry name" value="Sensor_kinase/Photoreceptor"/>
</dbReference>
<evidence type="ECO:0000313" key="9">
    <source>
        <dbReference type="EMBL" id="MEA5404814.1"/>
    </source>
</evidence>
<dbReference type="Gene3D" id="1.10.287.130">
    <property type="match status" value="1"/>
</dbReference>
<evidence type="ECO:0000259" key="8">
    <source>
        <dbReference type="PROSITE" id="PS50113"/>
    </source>
</evidence>
<dbReference type="InterPro" id="IPR004358">
    <property type="entry name" value="Sig_transdc_His_kin-like_C"/>
</dbReference>
<feature type="domain" description="Histidine kinase" evidence="6">
    <location>
        <begin position="921"/>
        <end position="1140"/>
    </location>
</feature>
<dbReference type="PANTHER" id="PTHR43304">
    <property type="entry name" value="PHYTOCHROME-LIKE PROTEIN CPH1"/>
    <property type="match status" value="1"/>
</dbReference>
<keyword evidence="4" id="KW-0808">Transferase</keyword>
<dbReference type="InterPro" id="IPR003594">
    <property type="entry name" value="HATPase_dom"/>
</dbReference>
<dbReference type="Gene3D" id="3.30.450.20">
    <property type="entry name" value="PAS domain"/>
    <property type="match status" value="7"/>
</dbReference>
<keyword evidence="3" id="KW-0597">Phosphoprotein</keyword>